<organism evidence="4">
    <name type="scientific">Soboliphyme baturini</name>
    <dbReference type="NCBI Taxonomy" id="241478"/>
    <lineage>
        <taxon>Eukaryota</taxon>
        <taxon>Metazoa</taxon>
        <taxon>Ecdysozoa</taxon>
        <taxon>Nematoda</taxon>
        <taxon>Enoplea</taxon>
        <taxon>Dorylaimia</taxon>
        <taxon>Dioctophymatida</taxon>
        <taxon>Dioctophymatoidea</taxon>
        <taxon>Soboliphymatidae</taxon>
        <taxon>Soboliphyme</taxon>
    </lineage>
</organism>
<evidence type="ECO:0000313" key="2">
    <source>
        <dbReference type="EMBL" id="VDP44709.1"/>
    </source>
</evidence>
<dbReference type="WBParaSite" id="SBAD_0001241101-mRNA-1">
    <property type="protein sequence ID" value="SBAD_0001241101-mRNA-1"/>
    <property type="gene ID" value="SBAD_0001241101"/>
</dbReference>
<dbReference type="SUPFAM" id="SSF48452">
    <property type="entry name" value="TPR-like"/>
    <property type="match status" value="1"/>
</dbReference>
<dbReference type="Proteomes" id="UP000270296">
    <property type="component" value="Unassembled WGS sequence"/>
</dbReference>
<keyword evidence="1" id="KW-0802">TPR repeat</keyword>
<gene>
    <name evidence="2" type="ORF">SBAD_LOCUS12011</name>
</gene>
<keyword evidence="3" id="KW-1185">Reference proteome</keyword>
<dbReference type="Gene3D" id="1.25.40.10">
    <property type="entry name" value="Tetratricopeptide repeat domain"/>
    <property type="match status" value="1"/>
</dbReference>
<feature type="repeat" description="TPR" evidence="1">
    <location>
        <begin position="60"/>
        <end position="93"/>
    </location>
</feature>
<evidence type="ECO:0000313" key="3">
    <source>
        <dbReference type="Proteomes" id="UP000270296"/>
    </source>
</evidence>
<reference evidence="4" key="1">
    <citation type="submission" date="2016-06" db="UniProtKB">
        <authorList>
            <consortium name="WormBaseParasite"/>
        </authorList>
    </citation>
    <scope>IDENTIFICATION</scope>
</reference>
<dbReference type="EMBL" id="UZAM01016778">
    <property type="protein sequence ID" value="VDP44709.1"/>
    <property type="molecule type" value="Genomic_DNA"/>
</dbReference>
<name>A0A183J813_9BILA</name>
<evidence type="ECO:0000313" key="4">
    <source>
        <dbReference type="WBParaSite" id="SBAD_0001241101-mRNA-1"/>
    </source>
</evidence>
<reference evidence="2 3" key="2">
    <citation type="submission" date="2018-11" db="EMBL/GenBank/DDBJ databases">
        <authorList>
            <consortium name="Pathogen Informatics"/>
        </authorList>
    </citation>
    <scope>NUCLEOTIDE SEQUENCE [LARGE SCALE GENOMIC DNA]</scope>
</reference>
<dbReference type="SMART" id="SM00028">
    <property type="entry name" value="TPR"/>
    <property type="match status" value="1"/>
</dbReference>
<dbReference type="InterPro" id="IPR011990">
    <property type="entry name" value="TPR-like_helical_dom_sf"/>
</dbReference>
<sequence>MRNPRGSSFHSVTMDLNIGESFFEEQIAEEAFASDFFVADYVPKQVKPLWFLDNALSENALIWQHRGNFLYACRKYKQAARAYENALTLLPEELTFQTHELNESLVCCFLQMAEFEQAEQFLLSNIDKATFDVKLRCVFKSYELYKKIPKPERCFSVLFVLLTGYDDNAKFWIELHRVILLFKNEESLEVSSLPFCESCLEAIAEFAFSYACKLYRVLQQTSCGAMRERVVEAQVSLNDRNAEKRAFTHLHACIDHQSFLQLDCSPSEPSATEFSYREDEFERCADTQANDVIFDESEALRHICSKWFNGILCSKCIKCDYLSRK</sequence>
<dbReference type="InterPro" id="IPR019734">
    <property type="entry name" value="TPR_rpt"/>
</dbReference>
<protein>
    <submittedName>
        <fullName evidence="4">TPR_REGION domain-containing protein</fullName>
    </submittedName>
</protein>
<dbReference type="PROSITE" id="PS50005">
    <property type="entry name" value="TPR"/>
    <property type="match status" value="1"/>
</dbReference>
<dbReference type="AlphaFoldDB" id="A0A183J813"/>
<proteinExistence type="predicted"/>
<accession>A0A183J813</accession>
<evidence type="ECO:0000256" key="1">
    <source>
        <dbReference type="PROSITE-ProRule" id="PRU00339"/>
    </source>
</evidence>